<evidence type="ECO:0008006" key="4">
    <source>
        <dbReference type="Google" id="ProtNLM"/>
    </source>
</evidence>
<comment type="caution">
    <text evidence="2">The sequence shown here is derived from an EMBL/GenBank/DDBJ whole genome shotgun (WGS) entry which is preliminary data.</text>
</comment>
<protein>
    <recommendedName>
        <fullName evidence="4">Type II secretion system protein G</fullName>
    </recommendedName>
</protein>
<keyword evidence="1" id="KW-0812">Transmembrane</keyword>
<keyword evidence="1" id="KW-1133">Transmembrane helix</keyword>
<dbReference type="AlphaFoldDB" id="A0A5C5XU98"/>
<feature type="transmembrane region" description="Helical" evidence="1">
    <location>
        <begin position="12"/>
        <end position="30"/>
    </location>
</feature>
<dbReference type="NCBIfam" id="TIGR02532">
    <property type="entry name" value="IV_pilin_GFxxxE"/>
    <property type="match status" value="1"/>
</dbReference>
<gene>
    <name evidence="2" type="ORF">Pla123a_46920</name>
</gene>
<sequence>MNTSRTRRGLSLIEMLAVVAVVGILSVLLIPRVSEHSSRGKTVACDLNRGEIELQVQLWRRASGSFPAANLSDIGALTSYFPDGLPVCPVDGSAYTIDTATGRVLGHSH</sequence>
<dbReference type="Gene3D" id="3.30.700.10">
    <property type="entry name" value="Glycoprotein, Type 4 Pilin"/>
    <property type="match status" value="1"/>
</dbReference>
<organism evidence="2 3">
    <name type="scientific">Posidoniimonas polymericola</name>
    <dbReference type="NCBI Taxonomy" id="2528002"/>
    <lineage>
        <taxon>Bacteria</taxon>
        <taxon>Pseudomonadati</taxon>
        <taxon>Planctomycetota</taxon>
        <taxon>Planctomycetia</taxon>
        <taxon>Pirellulales</taxon>
        <taxon>Lacipirellulaceae</taxon>
        <taxon>Posidoniimonas</taxon>
    </lineage>
</organism>
<dbReference type="RefSeq" id="WP_146591510.1">
    <property type="nucleotide sequence ID" value="NZ_SJPO01000016.1"/>
</dbReference>
<dbReference type="InterPro" id="IPR012902">
    <property type="entry name" value="N_methyl_site"/>
</dbReference>
<dbReference type="Pfam" id="PF07963">
    <property type="entry name" value="N_methyl"/>
    <property type="match status" value="1"/>
</dbReference>
<dbReference type="SUPFAM" id="SSF54523">
    <property type="entry name" value="Pili subunits"/>
    <property type="match status" value="1"/>
</dbReference>
<reference evidence="2 3" key="1">
    <citation type="submission" date="2019-02" db="EMBL/GenBank/DDBJ databases">
        <title>Deep-cultivation of Planctomycetes and their phenomic and genomic characterization uncovers novel biology.</title>
        <authorList>
            <person name="Wiegand S."/>
            <person name="Jogler M."/>
            <person name="Boedeker C."/>
            <person name="Pinto D."/>
            <person name="Vollmers J."/>
            <person name="Rivas-Marin E."/>
            <person name="Kohn T."/>
            <person name="Peeters S.H."/>
            <person name="Heuer A."/>
            <person name="Rast P."/>
            <person name="Oberbeckmann S."/>
            <person name="Bunk B."/>
            <person name="Jeske O."/>
            <person name="Meyerdierks A."/>
            <person name="Storesund J.E."/>
            <person name="Kallscheuer N."/>
            <person name="Luecker S."/>
            <person name="Lage O.M."/>
            <person name="Pohl T."/>
            <person name="Merkel B.J."/>
            <person name="Hornburger P."/>
            <person name="Mueller R.-W."/>
            <person name="Bruemmer F."/>
            <person name="Labrenz M."/>
            <person name="Spormann A.M."/>
            <person name="Op Den Camp H."/>
            <person name="Overmann J."/>
            <person name="Amann R."/>
            <person name="Jetten M.S.M."/>
            <person name="Mascher T."/>
            <person name="Medema M.H."/>
            <person name="Devos D.P."/>
            <person name="Kaster A.-K."/>
            <person name="Ovreas L."/>
            <person name="Rohde M."/>
            <person name="Galperin M.Y."/>
            <person name="Jogler C."/>
        </authorList>
    </citation>
    <scope>NUCLEOTIDE SEQUENCE [LARGE SCALE GENOMIC DNA]</scope>
    <source>
        <strain evidence="2 3">Pla123a</strain>
    </source>
</reference>
<dbReference type="OrthoDB" id="275641at2"/>
<dbReference type="Proteomes" id="UP000318478">
    <property type="component" value="Unassembled WGS sequence"/>
</dbReference>
<keyword evidence="1" id="KW-0472">Membrane</keyword>
<proteinExistence type="predicted"/>
<dbReference type="PROSITE" id="PS00409">
    <property type="entry name" value="PROKAR_NTER_METHYL"/>
    <property type="match status" value="1"/>
</dbReference>
<dbReference type="EMBL" id="SJPO01000016">
    <property type="protein sequence ID" value="TWT66298.1"/>
    <property type="molecule type" value="Genomic_DNA"/>
</dbReference>
<evidence type="ECO:0000313" key="3">
    <source>
        <dbReference type="Proteomes" id="UP000318478"/>
    </source>
</evidence>
<evidence type="ECO:0000256" key="1">
    <source>
        <dbReference type="SAM" id="Phobius"/>
    </source>
</evidence>
<dbReference type="InterPro" id="IPR045584">
    <property type="entry name" value="Pilin-like"/>
</dbReference>
<keyword evidence="3" id="KW-1185">Reference proteome</keyword>
<evidence type="ECO:0000313" key="2">
    <source>
        <dbReference type="EMBL" id="TWT66298.1"/>
    </source>
</evidence>
<accession>A0A5C5XU98</accession>
<name>A0A5C5XU98_9BACT</name>